<gene>
    <name evidence="2" type="ORF">FISHEDRAFT_58903</name>
</gene>
<feature type="compositionally biased region" description="Polar residues" evidence="1">
    <location>
        <begin position="464"/>
        <end position="503"/>
    </location>
</feature>
<reference evidence="2 3" key="1">
    <citation type="journal article" date="2015" name="Fungal Genet. Biol.">
        <title>Evolution of novel wood decay mechanisms in Agaricales revealed by the genome sequences of Fistulina hepatica and Cylindrobasidium torrendii.</title>
        <authorList>
            <person name="Floudas D."/>
            <person name="Held B.W."/>
            <person name="Riley R."/>
            <person name="Nagy L.G."/>
            <person name="Koehler G."/>
            <person name="Ransdell A.S."/>
            <person name="Younus H."/>
            <person name="Chow J."/>
            <person name="Chiniquy J."/>
            <person name="Lipzen A."/>
            <person name="Tritt A."/>
            <person name="Sun H."/>
            <person name="Haridas S."/>
            <person name="LaButti K."/>
            <person name="Ohm R.A."/>
            <person name="Kues U."/>
            <person name="Blanchette R.A."/>
            <person name="Grigoriev I.V."/>
            <person name="Minto R.E."/>
            <person name="Hibbett D.S."/>
        </authorList>
    </citation>
    <scope>NUCLEOTIDE SEQUENCE [LARGE SCALE GENOMIC DNA]</scope>
    <source>
        <strain evidence="2 3">ATCC 64428</strain>
    </source>
</reference>
<dbReference type="EMBL" id="KN881833">
    <property type="protein sequence ID" value="KIY48394.1"/>
    <property type="molecule type" value="Genomic_DNA"/>
</dbReference>
<name>A0A0D7ADC1_9AGAR</name>
<feature type="compositionally biased region" description="Basic and acidic residues" evidence="1">
    <location>
        <begin position="389"/>
        <end position="398"/>
    </location>
</feature>
<proteinExistence type="predicted"/>
<dbReference type="AlphaFoldDB" id="A0A0D7ADC1"/>
<dbReference type="Proteomes" id="UP000054144">
    <property type="component" value="Unassembled WGS sequence"/>
</dbReference>
<accession>A0A0D7ADC1</accession>
<feature type="region of interest" description="Disordered" evidence="1">
    <location>
        <begin position="18"/>
        <end position="46"/>
    </location>
</feature>
<feature type="region of interest" description="Disordered" evidence="1">
    <location>
        <begin position="341"/>
        <end position="531"/>
    </location>
</feature>
<protein>
    <submittedName>
        <fullName evidence="2">Uncharacterized protein</fullName>
    </submittedName>
</protein>
<evidence type="ECO:0000256" key="1">
    <source>
        <dbReference type="SAM" id="MobiDB-lite"/>
    </source>
</evidence>
<feature type="compositionally biased region" description="Pro residues" evidence="1">
    <location>
        <begin position="443"/>
        <end position="459"/>
    </location>
</feature>
<feature type="region of interest" description="Disordered" evidence="1">
    <location>
        <begin position="175"/>
        <end position="194"/>
    </location>
</feature>
<feature type="compositionally biased region" description="Low complexity" evidence="1">
    <location>
        <begin position="406"/>
        <end position="441"/>
    </location>
</feature>
<dbReference type="OrthoDB" id="2723779at2759"/>
<evidence type="ECO:0000313" key="2">
    <source>
        <dbReference type="EMBL" id="KIY48394.1"/>
    </source>
</evidence>
<evidence type="ECO:0000313" key="3">
    <source>
        <dbReference type="Proteomes" id="UP000054144"/>
    </source>
</evidence>
<feature type="compositionally biased region" description="Polar residues" evidence="1">
    <location>
        <begin position="25"/>
        <end position="38"/>
    </location>
</feature>
<feature type="region of interest" description="Disordered" evidence="1">
    <location>
        <begin position="147"/>
        <end position="168"/>
    </location>
</feature>
<organism evidence="2 3">
    <name type="scientific">Fistulina hepatica ATCC 64428</name>
    <dbReference type="NCBI Taxonomy" id="1128425"/>
    <lineage>
        <taxon>Eukaryota</taxon>
        <taxon>Fungi</taxon>
        <taxon>Dikarya</taxon>
        <taxon>Basidiomycota</taxon>
        <taxon>Agaricomycotina</taxon>
        <taxon>Agaricomycetes</taxon>
        <taxon>Agaricomycetidae</taxon>
        <taxon>Agaricales</taxon>
        <taxon>Fistulinaceae</taxon>
        <taxon>Fistulina</taxon>
    </lineage>
</organism>
<keyword evidence="3" id="KW-1185">Reference proteome</keyword>
<sequence length="531" mass="59438">MSMTSSISAASTAYRRYRHSRDMSGGTSSSRTLASPVSASHAINGDGKNVVDEQWRAQLERQIQESVSNLIRDARETCSKRITDAPDRRTEFEEEFRRTVAECQSSARETYMMEVRRESQKRIWSTGGRLTPEAQERLRTEQKAILDNIQDQAPRPDGATTTSGEHDAEDVVLIHDRAQPSPSPLRKSALSSTRPPSTIVYNATISAGASPALSNDSSLEEQVTYNYTAAEVENIKTLVNVVMVRKEDLERREEHLNKREEVLCLREADLQRKEQVLVEAYRERELHFRRLEKDLAQREQLVLVRETAVASASNVSLPDGSSSALVGVVQNGTSKKLEECLRQDDERREQQQQLEEARRKHDAIHRVKQDEARQRAVSTTNDFEAQQAEFKRREEEIKSRKRRDSAASSQFSSNAHRSNSSLSSASAASASLHHHPAASQPVNIPPRPSSSVPRVPPVPRALNTYYSRSPSAAPWTSTSVPRTGSTSSSAEQQKIWRPSTTVPGDNRPTPRPPSVGPPRYFDGRRTPGIAR</sequence>
<feature type="compositionally biased region" description="Basic and acidic residues" evidence="1">
    <location>
        <begin position="341"/>
        <end position="374"/>
    </location>
</feature>